<dbReference type="SUPFAM" id="SSF51658">
    <property type="entry name" value="Xylose isomerase-like"/>
    <property type="match status" value="1"/>
</dbReference>
<proteinExistence type="inferred from homology"/>
<reference evidence="10" key="1">
    <citation type="submission" date="2013-08" db="EMBL/GenBank/DDBJ databases">
        <authorList>
            <person name="Mendez C."/>
            <person name="Richter M."/>
            <person name="Ferrer M."/>
            <person name="Sanchez J."/>
        </authorList>
    </citation>
    <scope>NUCLEOTIDE SEQUENCE</scope>
</reference>
<feature type="domain" description="Xylose isomerase-like TIM barrel" evidence="9">
    <location>
        <begin position="2"/>
        <end position="131"/>
    </location>
</feature>
<feature type="region of interest" description="Disordered" evidence="8">
    <location>
        <begin position="122"/>
        <end position="161"/>
    </location>
</feature>
<dbReference type="InterPro" id="IPR001719">
    <property type="entry name" value="AP_endonuc_2"/>
</dbReference>
<dbReference type="GO" id="GO:0003906">
    <property type="term" value="F:DNA-(apurinic or apyrimidinic site) endonuclease activity"/>
    <property type="evidence" value="ECO:0007669"/>
    <property type="project" value="TreeGrafter"/>
</dbReference>
<dbReference type="GO" id="GO:0006284">
    <property type="term" value="P:base-excision repair"/>
    <property type="evidence" value="ECO:0007669"/>
    <property type="project" value="TreeGrafter"/>
</dbReference>
<dbReference type="PROSITE" id="PS51432">
    <property type="entry name" value="AP_NUCLEASE_F2_4"/>
    <property type="match status" value="1"/>
</dbReference>
<gene>
    <name evidence="10" type="ORF">B1B_00314</name>
</gene>
<dbReference type="NCBIfam" id="TIGR00587">
    <property type="entry name" value="nfo"/>
    <property type="match status" value="1"/>
</dbReference>
<name>T1DCQ3_9ZZZZ</name>
<keyword evidence="4" id="KW-0227">DNA damage</keyword>
<dbReference type="PANTHER" id="PTHR21445:SF0">
    <property type="entry name" value="APURINIC-APYRIMIDINIC ENDONUCLEASE"/>
    <property type="match status" value="1"/>
</dbReference>
<sequence>VLHPGAHLGSGPEAGIATIVASLNAAFEKVPGTVRVLLENAAGQGTTLGRNWDELARMLSGVRDGRRIGICLDTCHLLASGLDFRSRESYGERIDEIAGTIGLESVRAFHLNDALAPLGSHRDRHANVGAGRSEPKGFGAGSRTAVGRRRPASSTTPLDRP</sequence>
<keyword evidence="6" id="KW-0862">Zinc</keyword>
<organism evidence="10">
    <name type="scientific">mine drainage metagenome</name>
    <dbReference type="NCBI Taxonomy" id="410659"/>
    <lineage>
        <taxon>unclassified sequences</taxon>
        <taxon>metagenomes</taxon>
        <taxon>ecological metagenomes</taxon>
    </lineage>
</organism>
<keyword evidence="10" id="KW-0255">Endonuclease</keyword>
<dbReference type="GO" id="GO:0003677">
    <property type="term" value="F:DNA binding"/>
    <property type="evidence" value="ECO:0007669"/>
    <property type="project" value="InterPro"/>
</dbReference>
<evidence type="ECO:0000313" key="10">
    <source>
        <dbReference type="EMBL" id="EQD79224.1"/>
    </source>
</evidence>
<dbReference type="AlphaFoldDB" id="T1DCQ3"/>
<evidence type="ECO:0000256" key="7">
    <source>
        <dbReference type="ARBA" id="ARBA00023204"/>
    </source>
</evidence>
<reference evidence="10" key="2">
    <citation type="journal article" date="2014" name="ISME J.">
        <title>Microbial stratification in low pH oxic and suboxic macroscopic growths along an acid mine drainage.</title>
        <authorList>
            <person name="Mendez-Garcia C."/>
            <person name="Mesa V."/>
            <person name="Sprenger R.R."/>
            <person name="Richter M."/>
            <person name="Diez M.S."/>
            <person name="Solano J."/>
            <person name="Bargiela R."/>
            <person name="Golyshina O.V."/>
            <person name="Manteca A."/>
            <person name="Ramos J.L."/>
            <person name="Gallego J.R."/>
            <person name="Llorente I."/>
            <person name="Martins Dos Santos V.A."/>
            <person name="Jensen O.N."/>
            <person name="Pelaez A.I."/>
            <person name="Sanchez J."/>
            <person name="Ferrer M."/>
        </authorList>
    </citation>
    <scope>NUCLEOTIDE SEQUENCE</scope>
</reference>
<feature type="non-terminal residue" evidence="10">
    <location>
        <position position="161"/>
    </location>
</feature>
<dbReference type="InterPro" id="IPR018246">
    <property type="entry name" value="AP_endonuc_F2_Zn_BS"/>
</dbReference>
<evidence type="ECO:0000256" key="6">
    <source>
        <dbReference type="ARBA" id="ARBA00022833"/>
    </source>
</evidence>
<dbReference type="InterPro" id="IPR013022">
    <property type="entry name" value="Xyl_isomerase-like_TIM-brl"/>
</dbReference>
<evidence type="ECO:0000256" key="8">
    <source>
        <dbReference type="SAM" id="MobiDB-lite"/>
    </source>
</evidence>
<comment type="similarity">
    <text evidence="2">Belongs to the AP endonuclease 2 family.</text>
</comment>
<evidence type="ECO:0000256" key="2">
    <source>
        <dbReference type="ARBA" id="ARBA00005340"/>
    </source>
</evidence>
<dbReference type="InterPro" id="IPR036237">
    <property type="entry name" value="Xyl_isomerase-like_sf"/>
</dbReference>
<keyword evidence="5" id="KW-0378">Hydrolase</keyword>
<keyword evidence="7" id="KW-0234">DNA repair</keyword>
<evidence type="ECO:0000256" key="1">
    <source>
        <dbReference type="ARBA" id="ARBA00001947"/>
    </source>
</evidence>
<protein>
    <submittedName>
        <fullName evidence="10">Apurinic endonuclease Apn1</fullName>
    </submittedName>
</protein>
<comment type="caution">
    <text evidence="10">The sequence shown here is derived from an EMBL/GenBank/DDBJ whole genome shotgun (WGS) entry which is preliminary data.</text>
</comment>
<dbReference type="EMBL" id="AUZY01000240">
    <property type="protein sequence ID" value="EQD79224.1"/>
    <property type="molecule type" value="Genomic_DNA"/>
</dbReference>
<dbReference type="Gene3D" id="3.20.20.150">
    <property type="entry name" value="Divalent-metal-dependent TIM barrel enzymes"/>
    <property type="match status" value="1"/>
</dbReference>
<feature type="non-terminal residue" evidence="10">
    <location>
        <position position="1"/>
    </location>
</feature>
<keyword evidence="3" id="KW-0479">Metal-binding</keyword>
<evidence type="ECO:0000259" key="9">
    <source>
        <dbReference type="Pfam" id="PF01261"/>
    </source>
</evidence>
<dbReference type="GO" id="GO:0008081">
    <property type="term" value="F:phosphoric diester hydrolase activity"/>
    <property type="evidence" value="ECO:0007669"/>
    <property type="project" value="TreeGrafter"/>
</dbReference>
<keyword evidence="10" id="KW-0540">Nuclease</keyword>
<dbReference type="PROSITE" id="PS00731">
    <property type="entry name" value="AP_NUCLEASE_F2_3"/>
    <property type="match status" value="1"/>
</dbReference>
<dbReference type="SMART" id="SM00518">
    <property type="entry name" value="AP2Ec"/>
    <property type="match status" value="1"/>
</dbReference>
<dbReference type="PANTHER" id="PTHR21445">
    <property type="entry name" value="ENDONUCLEASE IV ENDODEOXYRIBONUCLEASE IV"/>
    <property type="match status" value="1"/>
</dbReference>
<accession>T1DCQ3</accession>
<evidence type="ECO:0000256" key="3">
    <source>
        <dbReference type="ARBA" id="ARBA00022723"/>
    </source>
</evidence>
<dbReference type="GO" id="GO:0008270">
    <property type="term" value="F:zinc ion binding"/>
    <property type="evidence" value="ECO:0007669"/>
    <property type="project" value="InterPro"/>
</dbReference>
<dbReference type="Pfam" id="PF01261">
    <property type="entry name" value="AP_endonuc_2"/>
    <property type="match status" value="1"/>
</dbReference>
<evidence type="ECO:0000256" key="5">
    <source>
        <dbReference type="ARBA" id="ARBA00022801"/>
    </source>
</evidence>
<feature type="compositionally biased region" description="Polar residues" evidence="8">
    <location>
        <begin position="152"/>
        <end position="161"/>
    </location>
</feature>
<evidence type="ECO:0000256" key="4">
    <source>
        <dbReference type="ARBA" id="ARBA00022763"/>
    </source>
</evidence>
<comment type="cofactor">
    <cofactor evidence="1">
        <name>Zn(2+)</name>
        <dbReference type="ChEBI" id="CHEBI:29105"/>
    </cofactor>
</comment>
<dbReference type="PROSITE" id="PS00730">
    <property type="entry name" value="AP_NUCLEASE_F2_2"/>
    <property type="match status" value="1"/>
</dbReference>